<protein>
    <recommendedName>
        <fullName evidence="4">Secreted protein</fullName>
    </recommendedName>
</protein>
<organism evidence="2 3">
    <name type="scientific">Brassica cretica</name>
    <name type="common">Mustard</name>
    <dbReference type="NCBI Taxonomy" id="69181"/>
    <lineage>
        <taxon>Eukaryota</taxon>
        <taxon>Viridiplantae</taxon>
        <taxon>Streptophyta</taxon>
        <taxon>Embryophyta</taxon>
        <taxon>Tracheophyta</taxon>
        <taxon>Spermatophyta</taxon>
        <taxon>Magnoliopsida</taxon>
        <taxon>eudicotyledons</taxon>
        <taxon>Gunneridae</taxon>
        <taxon>Pentapetalae</taxon>
        <taxon>rosids</taxon>
        <taxon>malvids</taxon>
        <taxon>Brassicales</taxon>
        <taxon>Brassicaceae</taxon>
        <taxon>Brassiceae</taxon>
        <taxon>Brassica</taxon>
    </lineage>
</organism>
<gene>
    <name evidence="2" type="ORF">F2Q69_00050346</name>
</gene>
<evidence type="ECO:0000256" key="1">
    <source>
        <dbReference type="SAM" id="SignalP"/>
    </source>
</evidence>
<reference evidence="2" key="1">
    <citation type="submission" date="2019-12" db="EMBL/GenBank/DDBJ databases">
        <title>Genome sequencing and annotation of Brassica cretica.</title>
        <authorList>
            <person name="Studholme D.J."/>
            <person name="Sarris P."/>
        </authorList>
    </citation>
    <scope>NUCLEOTIDE SEQUENCE</scope>
    <source>
        <strain evidence="2">PFS-109/04</strain>
        <tissue evidence="2">Leaf</tissue>
    </source>
</reference>
<dbReference type="AlphaFoldDB" id="A0A8S9PT31"/>
<evidence type="ECO:0000313" key="3">
    <source>
        <dbReference type="Proteomes" id="UP000712600"/>
    </source>
</evidence>
<keyword evidence="1" id="KW-0732">Signal</keyword>
<feature type="signal peptide" evidence="1">
    <location>
        <begin position="1"/>
        <end position="28"/>
    </location>
</feature>
<dbReference type="EMBL" id="QGKX02001347">
    <property type="protein sequence ID" value="KAF3521746.1"/>
    <property type="molecule type" value="Genomic_DNA"/>
</dbReference>
<dbReference type="Proteomes" id="UP000712600">
    <property type="component" value="Unassembled WGS sequence"/>
</dbReference>
<proteinExistence type="predicted"/>
<accession>A0A8S9PT31</accession>
<evidence type="ECO:0000313" key="2">
    <source>
        <dbReference type="EMBL" id="KAF3521746.1"/>
    </source>
</evidence>
<evidence type="ECO:0008006" key="4">
    <source>
        <dbReference type="Google" id="ProtNLM"/>
    </source>
</evidence>
<feature type="chain" id="PRO_5035878808" description="Secreted protein" evidence="1">
    <location>
        <begin position="29"/>
        <end position="70"/>
    </location>
</feature>
<comment type="caution">
    <text evidence="2">The sequence shown here is derived from an EMBL/GenBank/DDBJ whole genome shotgun (WGS) entry which is preliminary data.</text>
</comment>
<name>A0A8S9PT31_BRACR</name>
<sequence length="70" mass="7605">MMVRDSTITASTLLLIVSSLFFLQRNDSSFTSSLVRKLILPSTDIKNERTGTKPVSCGVLKVVCDKASAI</sequence>